<evidence type="ECO:0000313" key="1">
    <source>
        <dbReference type="EMBL" id="GBG25104.1"/>
    </source>
</evidence>
<accession>A0A2R5GBI5</accession>
<keyword evidence="2" id="KW-1185">Reference proteome</keyword>
<organism evidence="1 2">
    <name type="scientific">Hondaea fermentalgiana</name>
    <dbReference type="NCBI Taxonomy" id="2315210"/>
    <lineage>
        <taxon>Eukaryota</taxon>
        <taxon>Sar</taxon>
        <taxon>Stramenopiles</taxon>
        <taxon>Bigyra</taxon>
        <taxon>Labyrinthulomycetes</taxon>
        <taxon>Thraustochytrida</taxon>
        <taxon>Thraustochytriidae</taxon>
        <taxon>Hondaea</taxon>
    </lineage>
</organism>
<proteinExistence type="predicted"/>
<dbReference type="Proteomes" id="UP000241890">
    <property type="component" value="Unassembled WGS sequence"/>
</dbReference>
<dbReference type="EMBL" id="BEYU01000011">
    <property type="protein sequence ID" value="GBG25104.1"/>
    <property type="molecule type" value="Genomic_DNA"/>
</dbReference>
<reference evidence="1 2" key="1">
    <citation type="submission" date="2017-12" db="EMBL/GenBank/DDBJ databases">
        <title>Sequencing, de novo assembly and annotation of complete genome of a new Thraustochytrid species, strain FCC1311.</title>
        <authorList>
            <person name="Sedici K."/>
            <person name="Godart F."/>
            <person name="Aiese Cigliano R."/>
            <person name="Sanseverino W."/>
            <person name="Barakat M."/>
            <person name="Ortet P."/>
            <person name="Marechal E."/>
            <person name="Cagnac O."/>
            <person name="Amato A."/>
        </authorList>
    </citation>
    <scope>NUCLEOTIDE SEQUENCE [LARGE SCALE GENOMIC DNA]</scope>
</reference>
<dbReference type="SUPFAM" id="SSF52540">
    <property type="entry name" value="P-loop containing nucleoside triphosphate hydrolases"/>
    <property type="match status" value="1"/>
</dbReference>
<comment type="caution">
    <text evidence="1">The sequence shown here is derived from an EMBL/GenBank/DDBJ whole genome shotgun (WGS) entry which is preliminary data.</text>
</comment>
<dbReference type="OrthoDB" id="46631at2759"/>
<protein>
    <submittedName>
        <fullName evidence="1">Uncharacterized protein</fullName>
    </submittedName>
</protein>
<dbReference type="InParanoid" id="A0A2R5GBI5"/>
<name>A0A2R5GBI5_9STRA</name>
<gene>
    <name evidence="1" type="ORF">FCC1311_013212</name>
</gene>
<dbReference type="AlphaFoldDB" id="A0A2R5GBI5"/>
<dbReference type="InterPro" id="IPR027417">
    <property type="entry name" value="P-loop_NTPase"/>
</dbReference>
<evidence type="ECO:0000313" key="2">
    <source>
        <dbReference type="Proteomes" id="UP000241890"/>
    </source>
</evidence>
<sequence length="676" mass="74973">MGGDGARALGPDELEALVERLPALDWTDVERVEGLDDLLRIEAVKMLREGMLSCGFPRISTGWMAGAPMVSMTLKRARKADAAQEMNAATATNDFMQNVDARRALAEALQIMLCRAPANAQPEAVHVNALIEAFARRTGVALCKLQWNARSQAVRAEFGPLKIVDDRLSGRNLWRYSPSYQRFFTSEPPREYLGNVADIVASEVVESVWRGVTTAHYVVDANLREVLHAALLDYVAGGIDGAGEAFEPSTLAGETLAMYLHGTAGVGKSTFVELIGRALEGGLQTHVNPSLRVHVVKVPVNSMRPEHLQHILRIQGISDWSVERMVEQSIAKEHLAILHLEEHPEDPAVQRQVFDLVQGMVDHLVSKYPDRRGHMIFAWTSNYTPCEHMQPNLRVVVPVRAPDHDAQFRWAREMLEEALHSRFAEQDNLVVHVDDDARPDFCCDMRPLNSWWRSVSFFAAELVADLAGRKASGSASMTICVKSDDSAVEGHSVLQVVASDGAQTEARVKLSSVDSFFFCPMTLSPLQAVLQMGLRGFCTPTVVLVDQSSEDDDKGGSGTEHLTSLREALCAEARAGPVNEDIHLRWRDLGILADEQDKEKIYGDASEIRGGLYQFIDDTNNPNVRFMLRELLETSARSRTHRFSVSKRHVFFFLVAVPGEPVSEQTRSRAHLVIKA</sequence>